<dbReference type="Gene3D" id="2.30.30.380">
    <property type="entry name" value="Zn-finger domain of Sec23/24"/>
    <property type="match status" value="1"/>
</dbReference>
<keyword evidence="10" id="KW-0460">Magnesium</keyword>
<dbReference type="GO" id="GO:0008270">
    <property type="term" value="F:zinc ion binding"/>
    <property type="evidence" value="ECO:0007669"/>
    <property type="project" value="UniProtKB-KW"/>
</dbReference>
<dbReference type="InterPro" id="IPR005135">
    <property type="entry name" value="Endo/exonuclease/phosphatase"/>
</dbReference>
<proteinExistence type="predicted"/>
<dbReference type="InterPro" id="IPR036691">
    <property type="entry name" value="Endo/exonu/phosph_ase_sf"/>
</dbReference>
<dbReference type="GO" id="GO:0005737">
    <property type="term" value="C:cytoplasm"/>
    <property type="evidence" value="ECO:0007669"/>
    <property type="project" value="TreeGrafter"/>
</dbReference>
<dbReference type="InterPro" id="IPR001876">
    <property type="entry name" value="Znf_RanBP2"/>
</dbReference>
<feature type="compositionally biased region" description="Acidic residues" evidence="14">
    <location>
        <begin position="61"/>
        <end position="72"/>
    </location>
</feature>
<gene>
    <name evidence="16" type="ORF">ACHHYP_15193</name>
</gene>
<dbReference type="Gene3D" id="3.60.10.10">
    <property type="entry name" value="Endonuclease/exonuclease/phosphatase"/>
    <property type="match status" value="1"/>
</dbReference>
<dbReference type="EMBL" id="JNBR01002405">
    <property type="protein sequence ID" value="OQR82993.1"/>
    <property type="molecule type" value="Genomic_DNA"/>
</dbReference>
<keyword evidence="17" id="KW-1185">Reference proteome</keyword>
<evidence type="ECO:0000256" key="9">
    <source>
        <dbReference type="ARBA" id="ARBA00022833"/>
    </source>
</evidence>
<evidence type="ECO:0000313" key="16">
    <source>
        <dbReference type="EMBL" id="OQR82993.1"/>
    </source>
</evidence>
<dbReference type="GO" id="GO:0006302">
    <property type="term" value="P:double-strand break repair"/>
    <property type="evidence" value="ECO:0007669"/>
    <property type="project" value="TreeGrafter"/>
</dbReference>
<dbReference type="PROSITE" id="PS50199">
    <property type="entry name" value="ZF_RANBP2_2"/>
    <property type="match status" value="1"/>
</dbReference>
<evidence type="ECO:0000256" key="3">
    <source>
        <dbReference type="ARBA" id="ARBA00004322"/>
    </source>
</evidence>
<keyword evidence="7 13" id="KW-0863">Zinc-finger</keyword>
<evidence type="ECO:0000256" key="13">
    <source>
        <dbReference type="PROSITE-ProRule" id="PRU00322"/>
    </source>
</evidence>
<comment type="cofactor">
    <cofactor evidence="1">
        <name>Mn(2+)</name>
        <dbReference type="ChEBI" id="CHEBI:29035"/>
    </cofactor>
</comment>
<dbReference type="SUPFAM" id="SSF56219">
    <property type="entry name" value="DNase I-like"/>
    <property type="match status" value="1"/>
</dbReference>
<evidence type="ECO:0000256" key="7">
    <source>
        <dbReference type="ARBA" id="ARBA00022771"/>
    </source>
</evidence>
<accession>A0A1V9YB78</accession>
<dbReference type="PANTHER" id="PTHR15822">
    <property type="entry name" value="TRAF AND TNF RECEPTOR-ASSOCIATED PROTEIN"/>
    <property type="match status" value="1"/>
</dbReference>
<protein>
    <recommendedName>
        <fullName evidence="15">RanBP2-type domain-containing protein</fullName>
    </recommendedName>
</protein>
<dbReference type="GO" id="GO:0004518">
    <property type="term" value="F:nuclease activity"/>
    <property type="evidence" value="ECO:0007669"/>
    <property type="project" value="UniProtKB-KW"/>
</dbReference>
<dbReference type="STRING" id="1202772.A0A1V9YB78"/>
<keyword evidence="8" id="KW-0378">Hydrolase</keyword>
<dbReference type="PANTHER" id="PTHR15822:SF4">
    <property type="entry name" value="TYROSYL-DNA PHOSPHODIESTERASE 2"/>
    <property type="match status" value="1"/>
</dbReference>
<evidence type="ECO:0000256" key="14">
    <source>
        <dbReference type="SAM" id="MobiDB-lite"/>
    </source>
</evidence>
<dbReference type="GO" id="GO:0003697">
    <property type="term" value="F:single-stranded DNA binding"/>
    <property type="evidence" value="ECO:0007669"/>
    <property type="project" value="TreeGrafter"/>
</dbReference>
<evidence type="ECO:0000256" key="11">
    <source>
        <dbReference type="ARBA" id="ARBA00023204"/>
    </source>
</evidence>
<reference evidence="16 17" key="1">
    <citation type="journal article" date="2014" name="Genome Biol. Evol.">
        <title>The secreted proteins of Achlya hypogyna and Thraustotheca clavata identify the ancestral oomycete secretome and reveal gene acquisitions by horizontal gene transfer.</title>
        <authorList>
            <person name="Misner I."/>
            <person name="Blouin N."/>
            <person name="Leonard G."/>
            <person name="Richards T.A."/>
            <person name="Lane C.E."/>
        </authorList>
    </citation>
    <scope>NUCLEOTIDE SEQUENCE [LARGE SCALE GENOMIC DNA]</scope>
    <source>
        <strain evidence="16 17">ATCC 48635</strain>
    </source>
</reference>
<feature type="domain" description="RanBP2-type" evidence="15">
    <location>
        <begin position="5"/>
        <end position="34"/>
    </location>
</feature>
<evidence type="ECO:0000256" key="8">
    <source>
        <dbReference type="ARBA" id="ARBA00022801"/>
    </source>
</evidence>
<keyword evidence="11" id="KW-0234">DNA repair</keyword>
<dbReference type="Pfam" id="PF03372">
    <property type="entry name" value="Exo_endo_phos"/>
    <property type="match status" value="1"/>
</dbReference>
<evidence type="ECO:0000256" key="10">
    <source>
        <dbReference type="ARBA" id="ARBA00022842"/>
    </source>
</evidence>
<evidence type="ECO:0000256" key="12">
    <source>
        <dbReference type="ARBA" id="ARBA00023242"/>
    </source>
</evidence>
<keyword evidence="4" id="KW-0540">Nuclease</keyword>
<dbReference type="OrthoDB" id="76908at2759"/>
<keyword evidence="5" id="KW-0479">Metal-binding</keyword>
<evidence type="ECO:0000256" key="4">
    <source>
        <dbReference type="ARBA" id="ARBA00022722"/>
    </source>
</evidence>
<dbReference type="Proteomes" id="UP000243579">
    <property type="component" value="Unassembled WGS sequence"/>
</dbReference>
<dbReference type="AlphaFoldDB" id="A0A1V9YB78"/>
<dbReference type="PROSITE" id="PS01358">
    <property type="entry name" value="ZF_RANBP2_1"/>
    <property type="match status" value="1"/>
</dbReference>
<evidence type="ECO:0000256" key="2">
    <source>
        <dbReference type="ARBA" id="ARBA00001946"/>
    </source>
</evidence>
<sequence length="362" mass="39485">MSLAVWEDWACPRCSLINEPDCAVCDACGLDRPAAHAADPMAAFFNIALAASAGTKRGNDDVVDLASSDDDESDKKEEHRPTKLRKTSPAGAPPTDEVAASAPAVGAVTETSSGATAPPLVFKVASLNVWFDEVLVADRVRCMVHTIGKLQPHVVFLQEVTPDMCQLFKTRMAHIGFISPCTVDEAYGEMIFHLRQLPMLEYSRVPFERSSMGRGLHTLVTTVGGRRLVVATAHLESLATNQLVRREQLDWSFARLSAAHPAWIFGGDMNLGNRDKPALPDDVLDAWVACGSDPAHQHTWDTSVNKNLPGVTFKAKCRFDRIYSRGMTPTSFATFGKEVLPTDSTLYPSDHWGIVATYDLAT</sequence>
<evidence type="ECO:0000256" key="5">
    <source>
        <dbReference type="ARBA" id="ARBA00022723"/>
    </source>
</evidence>
<comment type="cofactor">
    <cofactor evidence="2">
        <name>Mg(2+)</name>
        <dbReference type="ChEBI" id="CHEBI:18420"/>
    </cofactor>
</comment>
<comment type="subcellular location">
    <subcellularLocation>
        <location evidence="3">Nucleus</location>
        <location evidence="3">PML body</location>
    </subcellularLocation>
</comment>
<evidence type="ECO:0000259" key="15">
    <source>
        <dbReference type="PROSITE" id="PS50199"/>
    </source>
</evidence>
<evidence type="ECO:0000256" key="6">
    <source>
        <dbReference type="ARBA" id="ARBA00022763"/>
    </source>
</evidence>
<evidence type="ECO:0000256" key="1">
    <source>
        <dbReference type="ARBA" id="ARBA00001936"/>
    </source>
</evidence>
<name>A0A1V9YB78_ACHHY</name>
<feature type="region of interest" description="Disordered" evidence="14">
    <location>
        <begin position="59"/>
        <end position="105"/>
    </location>
</feature>
<dbReference type="InterPro" id="IPR051547">
    <property type="entry name" value="TDP2-like"/>
</dbReference>
<organism evidence="16 17">
    <name type="scientific">Achlya hypogyna</name>
    <name type="common">Oomycete</name>
    <name type="synonym">Protoachlya hypogyna</name>
    <dbReference type="NCBI Taxonomy" id="1202772"/>
    <lineage>
        <taxon>Eukaryota</taxon>
        <taxon>Sar</taxon>
        <taxon>Stramenopiles</taxon>
        <taxon>Oomycota</taxon>
        <taxon>Saprolegniomycetes</taxon>
        <taxon>Saprolegniales</taxon>
        <taxon>Achlyaceae</taxon>
        <taxon>Achlya</taxon>
    </lineage>
</organism>
<keyword evidence="9" id="KW-0862">Zinc</keyword>
<keyword evidence="6" id="KW-0227">DNA damage</keyword>
<evidence type="ECO:0000313" key="17">
    <source>
        <dbReference type="Proteomes" id="UP000243579"/>
    </source>
</evidence>
<dbReference type="CDD" id="cd09080">
    <property type="entry name" value="TDP2"/>
    <property type="match status" value="1"/>
</dbReference>
<keyword evidence="12" id="KW-0539">Nucleus</keyword>
<comment type="caution">
    <text evidence="16">The sequence shown here is derived from an EMBL/GenBank/DDBJ whole genome shotgun (WGS) entry which is preliminary data.</text>
</comment>
<dbReference type="GO" id="GO:0070260">
    <property type="term" value="F:5'-tyrosyl-DNA phosphodiesterase activity"/>
    <property type="evidence" value="ECO:0007669"/>
    <property type="project" value="TreeGrafter"/>
</dbReference>